<reference evidence="9" key="1">
    <citation type="submission" date="2023-03" db="EMBL/GenBank/DDBJ databases">
        <title>Massive genome expansion in bonnet fungi (Mycena s.s.) driven by repeated elements and novel gene families across ecological guilds.</title>
        <authorList>
            <consortium name="Lawrence Berkeley National Laboratory"/>
            <person name="Harder C.B."/>
            <person name="Miyauchi S."/>
            <person name="Viragh M."/>
            <person name="Kuo A."/>
            <person name="Thoen E."/>
            <person name="Andreopoulos B."/>
            <person name="Lu D."/>
            <person name="Skrede I."/>
            <person name="Drula E."/>
            <person name="Henrissat B."/>
            <person name="Morin E."/>
            <person name="Kohler A."/>
            <person name="Barry K."/>
            <person name="LaButti K."/>
            <person name="Morin E."/>
            <person name="Salamov A."/>
            <person name="Lipzen A."/>
            <person name="Mereny Z."/>
            <person name="Hegedus B."/>
            <person name="Baldrian P."/>
            <person name="Stursova M."/>
            <person name="Weitz H."/>
            <person name="Taylor A."/>
            <person name="Grigoriev I.V."/>
            <person name="Nagy L.G."/>
            <person name="Martin F."/>
            <person name="Kauserud H."/>
        </authorList>
    </citation>
    <scope>NUCLEOTIDE SEQUENCE</scope>
    <source>
        <strain evidence="9">CBHHK173m</strain>
    </source>
</reference>
<dbReference type="GO" id="GO:0000124">
    <property type="term" value="C:SAGA complex"/>
    <property type="evidence" value="ECO:0007669"/>
    <property type="project" value="InterPro"/>
</dbReference>
<dbReference type="Pfam" id="PF00439">
    <property type="entry name" value="Bromodomain"/>
    <property type="match status" value="1"/>
</dbReference>
<dbReference type="SUPFAM" id="SSF47370">
    <property type="entry name" value="Bromodomain"/>
    <property type="match status" value="1"/>
</dbReference>
<keyword evidence="2" id="KW-0805">Transcription regulation</keyword>
<sequence>MNNLLRTLTESKIKTGYLDCDLKLLLTTVKEGRRQTQDSKLSDPFYDSLEGLLLDLRTTTIDNHDAEAFLKPVSKSEVPDYYDVIATPMDLQTMLKKVKNKNYKSKREFKDDLDLIWSNCFLYNAVETHPLRQCASRLKIKAERLLRNITDQKERVNPVIPPALGGGSNTSARASPLPPKPNGVVTNGHRPPTITIKPRKSFNGGAAVMKRDVAPQTPFADMPALVRTAEGMRAFTAADADADPERLRAFLPAAVVKLEDDGDDPMDGVLGDKRPWTGVDDRPRKRQRADSDPHVWWAAVQSDALLPNGLPHIAHAASRPQPAGPPARRKKKKKKAAAADGPQGGEKAMLTLMNGNIRTMRRLRHTHARFAALGLGASAGAADDAEVGVGVSVGPADVGFPEQAGDEEAMVGENEVDERRWGAELGFGATTAPRRRKGKERAGALEAVAGANTGGVGVAGGANVGREEPPDDVEVDVGAANADSCMRWMSSKVLEHAGFQGTSKVALDILASVTSEYLLNVGRTIRYLCDKYSHTMTAEEIILHTLFESGISRVQDLERYISDDVERYGARLGDLEKKLVGAYREVTAVDILSDEGLFDDEEEVAMGDFADALGEDYLGLRELGIAAEFGMSSLSIPKKLLRGKKRGMGAGAGAGNAAAAPPPLPYPLPPPFVPLTPRKVDAQIGLLRPYYTNRFNTLVAAAAHVHSQAPLGMPPPLLGPPGTLPTLPGPPRSLPVLPGPPGTLPPLPGPPSMLPTLPGPPSTLPGLYGALPGPLATLDAPLGPPPVLPMAPPPLPPMAPALLPHLELPDDAPSALHAKMGPLGQILLAKPGAKKKTAGTGTGGGGAGGAAAPAKARPVDGAGGGGGESKKKKKGATGVGTGNGRKKGKGDGALMPPPPVPAPIVAAGI</sequence>
<dbReference type="GO" id="GO:0005634">
    <property type="term" value="C:nucleus"/>
    <property type="evidence" value="ECO:0007669"/>
    <property type="project" value="UniProtKB-SubCell"/>
</dbReference>
<feature type="region of interest" description="Disordered" evidence="7">
    <location>
        <begin position="314"/>
        <end position="347"/>
    </location>
</feature>
<feature type="region of interest" description="Disordered" evidence="7">
    <location>
        <begin position="834"/>
        <end position="909"/>
    </location>
</feature>
<feature type="compositionally biased region" description="Basic residues" evidence="7">
    <location>
        <begin position="327"/>
        <end position="336"/>
    </location>
</feature>
<dbReference type="InterPro" id="IPR006565">
    <property type="entry name" value="BTP"/>
</dbReference>
<dbReference type="PANTHER" id="PTHR47343">
    <property type="entry name" value="TRANSCRIPTIONAL ACTIVATOR SPT7"/>
    <property type="match status" value="1"/>
</dbReference>
<dbReference type="PROSITE" id="PS50014">
    <property type="entry name" value="BROMODOMAIN_2"/>
    <property type="match status" value="1"/>
</dbReference>
<comment type="subcellular location">
    <subcellularLocation>
        <location evidence="1">Nucleus</location>
    </subcellularLocation>
</comment>
<dbReference type="InterPro" id="IPR009072">
    <property type="entry name" value="Histone-fold"/>
</dbReference>
<dbReference type="PROSITE" id="PS00633">
    <property type="entry name" value="BROMODOMAIN_1"/>
    <property type="match status" value="1"/>
</dbReference>
<feature type="domain" description="Bromo" evidence="8">
    <location>
        <begin position="61"/>
        <end position="131"/>
    </location>
</feature>
<dbReference type="InterPro" id="IPR018359">
    <property type="entry name" value="Bromodomain_CS"/>
</dbReference>
<proteinExistence type="predicted"/>
<dbReference type="CDD" id="cd22927">
    <property type="entry name" value="HFD_SPT7"/>
    <property type="match status" value="1"/>
</dbReference>
<evidence type="ECO:0000256" key="7">
    <source>
        <dbReference type="SAM" id="MobiDB-lite"/>
    </source>
</evidence>
<comment type="caution">
    <text evidence="9">The sequence shown here is derived from an EMBL/GenBank/DDBJ whole genome shotgun (WGS) entry which is preliminary data.</text>
</comment>
<dbReference type="PRINTS" id="PR00503">
    <property type="entry name" value="BROMODOMAIN"/>
</dbReference>
<dbReference type="AlphaFoldDB" id="A0AAD6XUV4"/>
<organism evidence="9 10">
    <name type="scientific">Mycena belliarum</name>
    <dbReference type="NCBI Taxonomy" id="1033014"/>
    <lineage>
        <taxon>Eukaryota</taxon>
        <taxon>Fungi</taxon>
        <taxon>Dikarya</taxon>
        <taxon>Basidiomycota</taxon>
        <taxon>Agaricomycotina</taxon>
        <taxon>Agaricomycetes</taxon>
        <taxon>Agaricomycetidae</taxon>
        <taxon>Agaricales</taxon>
        <taxon>Marasmiineae</taxon>
        <taxon>Mycenaceae</taxon>
        <taxon>Mycena</taxon>
    </lineage>
</organism>
<evidence type="ECO:0000259" key="8">
    <source>
        <dbReference type="PROSITE" id="PS50014"/>
    </source>
</evidence>
<protein>
    <submittedName>
        <fullName evidence="9">SAGA complex protein</fullName>
    </submittedName>
</protein>
<dbReference type="GO" id="GO:0006357">
    <property type="term" value="P:regulation of transcription by RNA polymerase II"/>
    <property type="evidence" value="ECO:0007669"/>
    <property type="project" value="TreeGrafter"/>
</dbReference>
<gene>
    <name evidence="9" type="ORF">B0H15DRAFT_809120</name>
</gene>
<evidence type="ECO:0000256" key="5">
    <source>
        <dbReference type="ARBA" id="ARBA00023242"/>
    </source>
</evidence>
<keyword evidence="10" id="KW-1185">Reference proteome</keyword>
<evidence type="ECO:0000256" key="1">
    <source>
        <dbReference type="ARBA" id="ARBA00004123"/>
    </source>
</evidence>
<dbReference type="PANTHER" id="PTHR47343:SF1">
    <property type="entry name" value="TRANSCRIPTIONAL ACTIVATOR SPT7"/>
    <property type="match status" value="1"/>
</dbReference>
<dbReference type="InterPro" id="IPR001487">
    <property type="entry name" value="Bromodomain"/>
</dbReference>
<evidence type="ECO:0000313" key="9">
    <source>
        <dbReference type="EMBL" id="KAJ7104234.1"/>
    </source>
</evidence>
<dbReference type="SMART" id="SM00297">
    <property type="entry name" value="BROMO"/>
    <property type="match status" value="1"/>
</dbReference>
<dbReference type="InterPro" id="IPR036427">
    <property type="entry name" value="Bromodomain-like_sf"/>
</dbReference>
<evidence type="ECO:0000256" key="3">
    <source>
        <dbReference type="ARBA" id="ARBA00023117"/>
    </source>
</evidence>
<evidence type="ECO:0000256" key="6">
    <source>
        <dbReference type="PROSITE-ProRule" id="PRU00035"/>
    </source>
</evidence>
<dbReference type="GO" id="GO:0005198">
    <property type="term" value="F:structural molecule activity"/>
    <property type="evidence" value="ECO:0007669"/>
    <property type="project" value="TreeGrafter"/>
</dbReference>
<dbReference type="EMBL" id="JARJCN010000001">
    <property type="protein sequence ID" value="KAJ7104234.1"/>
    <property type="molecule type" value="Genomic_DNA"/>
</dbReference>
<dbReference type="GO" id="GO:0046695">
    <property type="term" value="C:SLIK (SAGA-like) complex"/>
    <property type="evidence" value="ECO:0007669"/>
    <property type="project" value="InterPro"/>
</dbReference>
<dbReference type="GO" id="GO:0006325">
    <property type="term" value="P:chromatin organization"/>
    <property type="evidence" value="ECO:0007669"/>
    <property type="project" value="UniProtKB-ARBA"/>
</dbReference>
<dbReference type="Proteomes" id="UP001222325">
    <property type="component" value="Unassembled WGS sequence"/>
</dbReference>
<feature type="region of interest" description="Disordered" evidence="7">
    <location>
        <begin position="260"/>
        <end position="292"/>
    </location>
</feature>
<feature type="region of interest" description="Disordered" evidence="7">
    <location>
        <begin position="713"/>
        <end position="749"/>
    </location>
</feature>
<accession>A0AAD6XUV4</accession>
<keyword evidence="4" id="KW-0804">Transcription</keyword>
<keyword evidence="5" id="KW-0539">Nucleus</keyword>
<evidence type="ECO:0000256" key="4">
    <source>
        <dbReference type="ARBA" id="ARBA00023163"/>
    </source>
</evidence>
<dbReference type="Pfam" id="PF07524">
    <property type="entry name" value="Bromo_TP"/>
    <property type="match status" value="1"/>
</dbReference>
<evidence type="ECO:0000256" key="2">
    <source>
        <dbReference type="ARBA" id="ARBA00023015"/>
    </source>
</evidence>
<dbReference type="InterPro" id="IPR037782">
    <property type="entry name" value="Spt7"/>
</dbReference>
<dbReference type="GO" id="GO:0046982">
    <property type="term" value="F:protein heterodimerization activity"/>
    <property type="evidence" value="ECO:0007669"/>
    <property type="project" value="InterPro"/>
</dbReference>
<feature type="region of interest" description="Disordered" evidence="7">
    <location>
        <begin position="157"/>
        <end position="193"/>
    </location>
</feature>
<name>A0AAD6XUV4_9AGAR</name>
<evidence type="ECO:0000313" key="10">
    <source>
        <dbReference type="Proteomes" id="UP001222325"/>
    </source>
</evidence>
<keyword evidence="3 6" id="KW-0103">Bromodomain</keyword>
<feature type="compositionally biased region" description="Gly residues" evidence="7">
    <location>
        <begin position="840"/>
        <end position="849"/>
    </location>
</feature>
<dbReference type="Gene3D" id="1.10.20.10">
    <property type="entry name" value="Histone, subunit A"/>
    <property type="match status" value="1"/>
</dbReference>
<dbReference type="Gene3D" id="1.20.920.10">
    <property type="entry name" value="Bromodomain-like"/>
    <property type="match status" value="1"/>
</dbReference>
<feature type="compositionally biased region" description="Basic and acidic residues" evidence="7">
    <location>
        <begin position="270"/>
        <end position="292"/>
    </location>
</feature>